<reference evidence="1 2" key="1">
    <citation type="submission" date="2018-03" db="EMBL/GenBank/DDBJ databases">
        <title>Genomic Encyclopedia of Archaeal and Bacterial Type Strains, Phase II (KMG-II): from individual species to whole genera.</title>
        <authorList>
            <person name="Goeker M."/>
        </authorList>
    </citation>
    <scope>NUCLEOTIDE SEQUENCE [LARGE SCALE GENOMIC DNA]</scope>
    <source>
        <strain evidence="1 2">DSM 25328</strain>
    </source>
</reference>
<evidence type="ECO:0000313" key="1">
    <source>
        <dbReference type="EMBL" id="PRZ45632.1"/>
    </source>
</evidence>
<evidence type="ECO:0000313" key="2">
    <source>
        <dbReference type="Proteomes" id="UP000237718"/>
    </source>
</evidence>
<protein>
    <submittedName>
        <fullName evidence="1">Uncharacterized protein</fullName>
    </submittedName>
</protein>
<name>A0A2T1AAM3_TRISK</name>
<dbReference type="Proteomes" id="UP000237718">
    <property type="component" value="Unassembled WGS sequence"/>
</dbReference>
<organism evidence="1 2">
    <name type="scientific">Tritonibacter scottomollicae</name>
    <name type="common">Epibacterium scottomollicae</name>
    <dbReference type="NCBI Taxonomy" id="483013"/>
    <lineage>
        <taxon>Bacteria</taxon>
        <taxon>Pseudomonadati</taxon>
        <taxon>Pseudomonadota</taxon>
        <taxon>Alphaproteobacteria</taxon>
        <taxon>Rhodobacterales</taxon>
        <taxon>Paracoccaceae</taxon>
        <taxon>Tritonibacter</taxon>
    </lineage>
</organism>
<proteinExistence type="predicted"/>
<dbReference type="AlphaFoldDB" id="A0A2T1AAM3"/>
<dbReference type="EMBL" id="PVUF01000014">
    <property type="protein sequence ID" value="PRZ45632.1"/>
    <property type="molecule type" value="Genomic_DNA"/>
</dbReference>
<accession>A0A2T1AAM3</accession>
<sequence>MTTPHWETHLYTFAVALTAGDVIKPENLAGTRKKALHHGHTEGECQIVEKNPERYVRTGKLGSGPIDFRLAA</sequence>
<comment type="caution">
    <text evidence="1">The sequence shown here is derived from an EMBL/GenBank/DDBJ whole genome shotgun (WGS) entry which is preliminary data.</text>
</comment>
<gene>
    <name evidence="1" type="ORF">CLV89_11483</name>
</gene>